<dbReference type="Proteomes" id="UP001218188">
    <property type="component" value="Unassembled WGS sequence"/>
</dbReference>
<comment type="caution">
    <text evidence="1">The sequence shown here is derived from an EMBL/GenBank/DDBJ whole genome shotgun (WGS) entry which is preliminary data.</text>
</comment>
<gene>
    <name evidence="1" type="ORF">C8F04DRAFT_1262922</name>
</gene>
<proteinExistence type="predicted"/>
<dbReference type="AlphaFoldDB" id="A0AAD6X400"/>
<evidence type="ECO:0000313" key="2">
    <source>
        <dbReference type="Proteomes" id="UP001218188"/>
    </source>
</evidence>
<evidence type="ECO:0000313" key="1">
    <source>
        <dbReference type="EMBL" id="KAJ7031314.1"/>
    </source>
</evidence>
<sequence>MVIPILVADVYGRLLRRLNAIPIMLLSASVLGEDFLHRWVRGSPRSGVGGDSSYVSLDSIEFQPVLVGVVDEVELACPGQHRLVLKLPPHSTQQMERFFEKQLACLFSAVDERCALTPDVLCEDVIPWCYGDSFVNWRIHCVTAADVIIRRSSPARCLLCLSSDTSSAWSTNSSSTMCSTDEARSTPVCLDVGDLVVMKCRMSCRDFVRPGNSVIRVFTLRVTHLEVIV</sequence>
<accession>A0AAD6X400</accession>
<organism evidence="1 2">
    <name type="scientific">Mycena alexandri</name>
    <dbReference type="NCBI Taxonomy" id="1745969"/>
    <lineage>
        <taxon>Eukaryota</taxon>
        <taxon>Fungi</taxon>
        <taxon>Dikarya</taxon>
        <taxon>Basidiomycota</taxon>
        <taxon>Agaricomycotina</taxon>
        <taxon>Agaricomycetes</taxon>
        <taxon>Agaricomycetidae</taxon>
        <taxon>Agaricales</taxon>
        <taxon>Marasmiineae</taxon>
        <taxon>Mycenaceae</taxon>
        <taxon>Mycena</taxon>
    </lineage>
</organism>
<name>A0AAD6X400_9AGAR</name>
<reference evidence="1" key="1">
    <citation type="submission" date="2023-03" db="EMBL/GenBank/DDBJ databases">
        <title>Massive genome expansion in bonnet fungi (Mycena s.s.) driven by repeated elements and novel gene families across ecological guilds.</title>
        <authorList>
            <consortium name="Lawrence Berkeley National Laboratory"/>
            <person name="Harder C.B."/>
            <person name="Miyauchi S."/>
            <person name="Viragh M."/>
            <person name="Kuo A."/>
            <person name="Thoen E."/>
            <person name="Andreopoulos B."/>
            <person name="Lu D."/>
            <person name="Skrede I."/>
            <person name="Drula E."/>
            <person name="Henrissat B."/>
            <person name="Morin E."/>
            <person name="Kohler A."/>
            <person name="Barry K."/>
            <person name="LaButti K."/>
            <person name="Morin E."/>
            <person name="Salamov A."/>
            <person name="Lipzen A."/>
            <person name="Mereny Z."/>
            <person name="Hegedus B."/>
            <person name="Baldrian P."/>
            <person name="Stursova M."/>
            <person name="Weitz H."/>
            <person name="Taylor A."/>
            <person name="Grigoriev I.V."/>
            <person name="Nagy L.G."/>
            <person name="Martin F."/>
            <person name="Kauserud H."/>
        </authorList>
    </citation>
    <scope>NUCLEOTIDE SEQUENCE</scope>
    <source>
        <strain evidence="1">CBHHK200</strain>
    </source>
</reference>
<keyword evidence="2" id="KW-1185">Reference proteome</keyword>
<dbReference type="EMBL" id="JARJCM010000082">
    <property type="protein sequence ID" value="KAJ7031314.1"/>
    <property type="molecule type" value="Genomic_DNA"/>
</dbReference>
<protein>
    <submittedName>
        <fullName evidence="1">Uncharacterized protein</fullName>
    </submittedName>
</protein>